<dbReference type="GO" id="GO:0000324">
    <property type="term" value="C:fungal-type vacuole"/>
    <property type="evidence" value="ECO:0007669"/>
    <property type="project" value="TreeGrafter"/>
</dbReference>
<dbReference type="GO" id="GO:0006508">
    <property type="term" value="P:proteolysis"/>
    <property type="evidence" value="ECO:0007669"/>
    <property type="project" value="UniProtKB-KW"/>
</dbReference>
<accession>A0A316U6N3</accession>
<dbReference type="OrthoDB" id="443318at2759"/>
<keyword evidence="8" id="KW-1185">Reference proteome</keyword>
<proteinExistence type="inferred from homology"/>
<sequence length="574" mass="63555">MRLTSSFVPLLALLTATASASVLPSHAPAAEEIHTDSAGNLIWADDEPQLASLGRPDFSGYSASINQVESSADHLLQELQGDLAKFLSGVHDKVDSVVDSAKKTTSGWLRQAEVIVDGMKYQRLTHQDYPEYALRLSTSTNSSICDPNVKQYSGYLDISETKHLWFVFFEARHKPEKAPLTMWLNGGPGCSSSTGLLFELGPCTIADEGNSVVNNPYSWTNKANMIFLDQPVNVGYSYSEDQNINNSPAAAEDVYAFLQLFLQKFPEYSEKPFTIAGESYAGRYIPTDAAYIFNKNKELAAKGSHGGAVHINLESLAIGNGLTEPLTQFASTVEYACSPDNEYALFKNDSSTCASLAQKAKTCSSLIESCYKYDNRLTCLPASIYCWSNLYSPLQDTGKNLYDVRKDCDRSKDGNLCYKEMEWMEVYMNKPEVMKAWGAHKGAKFQSCNMQVNQAFLFQGDGVRDSSLSLIPLIEDGVRVLIYNGIADAMCNHYGNEAWVAKLQTSFLEEYTEAKKQDWVLEDGHKAGWIKRAGKGAGSIAYLHIFEAGHMVPHDQPVAALEMWEKWIANEKLA</sequence>
<keyword evidence="3 6" id="KW-0645">Protease</keyword>
<dbReference type="Gene3D" id="1.10.287.410">
    <property type="match status" value="1"/>
</dbReference>
<dbReference type="Proteomes" id="UP000245942">
    <property type="component" value="Unassembled WGS sequence"/>
</dbReference>
<protein>
    <recommendedName>
        <fullName evidence="6">Carboxypeptidase</fullName>
        <ecNumber evidence="6">3.4.16.-</ecNumber>
    </recommendedName>
</protein>
<dbReference type="InterPro" id="IPR018202">
    <property type="entry name" value="Ser_caboxypep_ser_AS"/>
</dbReference>
<keyword evidence="4 6" id="KW-0378">Hydrolase</keyword>
<dbReference type="GO" id="GO:0004185">
    <property type="term" value="F:serine-type carboxypeptidase activity"/>
    <property type="evidence" value="ECO:0007669"/>
    <property type="project" value="UniProtKB-UniRule"/>
</dbReference>
<name>A0A316U6N3_9BASI</name>
<evidence type="ECO:0000256" key="4">
    <source>
        <dbReference type="ARBA" id="ARBA00022801"/>
    </source>
</evidence>
<reference evidence="7 8" key="1">
    <citation type="journal article" date="2018" name="Mol. Biol. Evol.">
        <title>Broad Genomic Sampling Reveals a Smut Pathogenic Ancestry of the Fungal Clade Ustilaginomycotina.</title>
        <authorList>
            <person name="Kijpornyongpan T."/>
            <person name="Mondo S.J."/>
            <person name="Barry K."/>
            <person name="Sandor L."/>
            <person name="Lee J."/>
            <person name="Lipzen A."/>
            <person name="Pangilinan J."/>
            <person name="LaButti K."/>
            <person name="Hainaut M."/>
            <person name="Henrissat B."/>
            <person name="Grigoriev I.V."/>
            <person name="Spatafora J.W."/>
            <person name="Aime M.C."/>
        </authorList>
    </citation>
    <scope>NUCLEOTIDE SEQUENCE [LARGE SCALE GENOMIC DNA]</scope>
    <source>
        <strain evidence="7 8">MCA 4718</strain>
    </source>
</reference>
<dbReference type="PANTHER" id="PTHR11802:SF452">
    <property type="entry name" value="CARBOXYPEPTIDASE"/>
    <property type="match status" value="1"/>
</dbReference>
<dbReference type="STRING" id="1684307.A0A316U6N3"/>
<keyword evidence="2 6" id="KW-0121">Carboxypeptidase</keyword>
<dbReference type="PANTHER" id="PTHR11802">
    <property type="entry name" value="SERINE PROTEASE FAMILY S10 SERINE CARBOXYPEPTIDASE"/>
    <property type="match status" value="1"/>
</dbReference>
<evidence type="ECO:0000313" key="7">
    <source>
        <dbReference type="EMBL" id="PWN20484.1"/>
    </source>
</evidence>
<evidence type="ECO:0000256" key="1">
    <source>
        <dbReference type="ARBA" id="ARBA00009431"/>
    </source>
</evidence>
<dbReference type="EC" id="3.4.16.-" evidence="6"/>
<dbReference type="EMBL" id="KZ819328">
    <property type="protein sequence ID" value="PWN20484.1"/>
    <property type="molecule type" value="Genomic_DNA"/>
</dbReference>
<evidence type="ECO:0000256" key="6">
    <source>
        <dbReference type="RuleBase" id="RU361156"/>
    </source>
</evidence>
<dbReference type="RefSeq" id="XP_025347644.1">
    <property type="nucleotide sequence ID" value="XM_025492681.1"/>
</dbReference>
<evidence type="ECO:0000256" key="5">
    <source>
        <dbReference type="ARBA" id="ARBA00023180"/>
    </source>
</evidence>
<dbReference type="AlphaFoldDB" id="A0A316U6N3"/>
<organism evidence="7 8">
    <name type="scientific">Pseudomicrostroma glucosiphilum</name>
    <dbReference type="NCBI Taxonomy" id="1684307"/>
    <lineage>
        <taxon>Eukaryota</taxon>
        <taxon>Fungi</taxon>
        <taxon>Dikarya</taxon>
        <taxon>Basidiomycota</taxon>
        <taxon>Ustilaginomycotina</taxon>
        <taxon>Exobasidiomycetes</taxon>
        <taxon>Microstromatales</taxon>
        <taxon>Microstromatales incertae sedis</taxon>
        <taxon>Pseudomicrostroma</taxon>
    </lineage>
</organism>
<keyword evidence="5" id="KW-0325">Glycoprotein</keyword>
<dbReference type="PROSITE" id="PS00131">
    <property type="entry name" value="CARBOXYPEPT_SER_SER"/>
    <property type="match status" value="1"/>
</dbReference>
<comment type="similarity">
    <text evidence="1 6">Belongs to the peptidase S10 family.</text>
</comment>
<dbReference type="Gene3D" id="3.40.50.1820">
    <property type="entry name" value="alpha/beta hydrolase"/>
    <property type="match status" value="1"/>
</dbReference>
<dbReference type="PRINTS" id="PR00724">
    <property type="entry name" value="CRBOXYPTASEC"/>
</dbReference>
<dbReference type="SUPFAM" id="SSF53474">
    <property type="entry name" value="alpha/beta-Hydrolases"/>
    <property type="match status" value="1"/>
</dbReference>
<keyword evidence="6" id="KW-0732">Signal</keyword>
<dbReference type="Pfam" id="PF00450">
    <property type="entry name" value="Peptidase_S10"/>
    <property type="match status" value="1"/>
</dbReference>
<evidence type="ECO:0000256" key="3">
    <source>
        <dbReference type="ARBA" id="ARBA00022670"/>
    </source>
</evidence>
<dbReference type="InterPro" id="IPR001563">
    <property type="entry name" value="Peptidase_S10"/>
</dbReference>
<dbReference type="GeneID" id="37014415"/>
<evidence type="ECO:0000256" key="2">
    <source>
        <dbReference type="ARBA" id="ARBA00022645"/>
    </source>
</evidence>
<dbReference type="InterPro" id="IPR029058">
    <property type="entry name" value="AB_hydrolase_fold"/>
</dbReference>
<feature type="signal peptide" evidence="6">
    <location>
        <begin position="1"/>
        <end position="20"/>
    </location>
</feature>
<evidence type="ECO:0000313" key="8">
    <source>
        <dbReference type="Proteomes" id="UP000245942"/>
    </source>
</evidence>
<gene>
    <name evidence="7" type="ORF">BCV69DRAFT_283369</name>
</gene>
<feature type="chain" id="PRO_5016193301" description="Carboxypeptidase" evidence="6">
    <location>
        <begin position="21"/>
        <end position="574"/>
    </location>
</feature>